<name>A0A2A2AX12_9BURK</name>
<dbReference type="Proteomes" id="UP000217999">
    <property type="component" value="Unassembled WGS sequence"/>
</dbReference>
<reference evidence="10 11" key="1">
    <citation type="submission" date="2017-08" db="EMBL/GenBank/DDBJ databases">
        <title>WGS of Clinical strains of the CDC Group NO-1 linked to zoonotic infections in humans.</title>
        <authorList>
            <person name="Bernier A.-M."/>
            <person name="Bernard K."/>
        </authorList>
    </citation>
    <scope>NUCLEOTIDE SEQUENCE [LARGE SCALE GENOMIC DNA]</scope>
    <source>
        <strain evidence="6 11">NML03-0146</strain>
        <strain evidence="8 12">NML120219</strain>
        <strain evidence="7 13">NML79-0751</strain>
        <strain evidence="9 10">NML91-0035</strain>
    </source>
</reference>
<keyword evidence="1" id="KW-0805">Transcription regulation</keyword>
<dbReference type="InterPro" id="IPR000792">
    <property type="entry name" value="Tscrpt_reg_LuxR_C"/>
</dbReference>
<accession>A0A2A2AX12</accession>
<evidence type="ECO:0000313" key="13">
    <source>
        <dbReference type="Proteomes" id="UP000218644"/>
    </source>
</evidence>
<dbReference type="Gene3D" id="3.30.450.20">
    <property type="entry name" value="PAS domain"/>
    <property type="match status" value="1"/>
</dbReference>
<dbReference type="Gene3D" id="1.10.10.10">
    <property type="entry name" value="Winged helix-like DNA-binding domain superfamily/Winged helix DNA-binding domain"/>
    <property type="match status" value="1"/>
</dbReference>
<accession>A0A2A2ATM7</accession>
<dbReference type="NCBIfam" id="TIGR00229">
    <property type="entry name" value="sensory_box"/>
    <property type="match status" value="1"/>
</dbReference>
<dbReference type="InterPro" id="IPR016032">
    <property type="entry name" value="Sig_transdc_resp-reg_C-effctor"/>
</dbReference>
<evidence type="ECO:0000313" key="11">
    <source>
        <dbReference type="Proteomes" id="UP000217999"/>
    </source>
</evidence>
<dbReference type="RefSeq" id="WP_095542819.1">
    <property type="nucleotide sequence ID" value="NZ_CP154474.1"/>
</dbReference>
<dbReference type="InterPro" id="IPR035965">
    <property type="entry name" value="PAS-like_dom_sf"/>
</dbReference>
<comment type="caution">
    <text evidence="8">The sequence shown here is derived from an EMBL/GenBank/DDBJ whole genome shotgun (WGS) entry which is preliminary data.</text>
</comment>
<dbReference type="AlphaFoldDB" id="A0A2A2AX12"/>
<dbReference type="CDD" id="cd06170">
    <property type="entry name" value="LuxR_C_like"/>
    <property type="match status" value="1"/>
</dbReference>
<dbReference type="EMBL" id="NTBI01000009">
    <property type="protein sequence ID" value="PAX16208.1"/>
    <property type="molecule type" value="Genomic_DNA"/>
</dbReference>
<dbReference type="Pfam" id="PF00196">
    <property type="entry name" value="GerE"/>
    <property type="match status" value="1"/>
</dbReference>
<dbReference type="Proteomes" id="UP000218644">
    <property type="component" value="Unassembled WGS sequence"/>
</dbReference>
<dbReference type="SUPFAM" id="SSF55785">
    <property type="entry name" value="PYP-like sensor domain (PAS domain)"/>
    <property type="match status" value="1"/>
</dbReference>
<accession>A0A2A2A893</accession>
<dbReference type="PROSITE" id="PS50112">
    <property type="entry name" value="PAS"/>
    <property type="match status" value="1"/>
</dbReference>
<keyword evidence="2" id="KW-0238">DNA-binding</keyword>
<dbReference type="GO" id="GO:0006355">
    <property type="term" value="P:regulation of DNA-templated transcription"/>
    <property type="evidence" value="ECO:0007669"/>
    <property type="project" value="InterPro"/>
</dbReference>
<dbReference type="PROSITE" id="PS50043">
    <property type="entry name" value="HTH_LUXR_2"/>
    <property type="match status" value="1"/>
</dbReference>
<evidence type="ECO:0000259" key="5">
    <source>
        <dbReference type="PROSITE" id="PS50112"/>
    </source>
</evidence>
<dbReference type="InterPro" id="IPR000014">
    <property type="entry name" value="PAS"/>
</dbReference>
<dbReference type="Proteomes" id="UP000218439">
    <property type="component" value="Unassembled WGS sequence"/>
</dbReference>
<dbReference type="Proteomes" id="UP000217780">
    <property type="component" value="Unassembled WGS sequence"/>
</dbReference>
<dbReference type="PANTHER" id="PTHR44688">
    <property type="entry name" value="DNA-BINDING TRANSCRIPTIONAL ACTIVATOR DEVR_DOSR"/>
    <property type="match status" value="1"/>
</dbReference>
<evidence type="ECO:0000313" key="7">
    <source>
        <dbReference type="EMBL" id="PAT41113.1"/>
    </source>
</evidence>
<evidence type="ECO:0000313" key="6">
    <source>
        <dbReference type="EMBL" id="PAT34023.1"/>
    </source>
</evidence>
<dbReference type="Pfam" id="PF13426">
    <property type="entry name" value="PAS_9"/>
    <property type="match status" value="1"/>
</dbReference>
<sequence length="185" mass="21183">MRQNDTILLAFNESPAPQLILRNRVMADCNHAFARLFGYHREELIGEPILRLYPSLADYDLIGRRCLQALQRNVYYEDERFMQHKSGLIFWTRAKGVTLSPAAPFELMIWSFEGILRNATRTTDLTPREREISAQVVNGMSCKQIAAALKISHRTVEAHRARLMKKLGAKNTAELVSKIILVQQS</sequence>
<evidence type="ECO:0000313" key="9">
    <source>
        <dbReference type="EMBL" id="PAX16208.1"/>
    </source>
</evidence>
<dbReference type="EMBL" id="NSJE01000016">
    <property type="protein sequence ID" value="PAT42268.1"/>
    <property type="molecule type" value="Genomic_DNA"/>
</dbReference>
<dbReference type="PANTHER" id="PTHR44688:SF16">
    <property type="entry name" value="DNA-BINDING TRANSCRIPTIONAL ACTIVATOR DEVR_DOSR"/>
    <property type="match status" value="1"/>
</dbReference>
<dbReference type="EMBL" id="NSJD01000002">
    <property type="protein sequence ID" value="PAT41113.1"/>
    <property type="molecule type" value="Genomic_DNA"/>
</dbReference>
<protein>
    <submittedName>
        <fullName evidence="8">LuxR family transcriptional regulator</fullName>
    </submittedName>
</protein>
<dbReference type="GO" id="GO:0003677">
    <property type="term" value="F:DNA binding"/>
    <property type="evidence" value="ECO:0007669"/>
    <property type="project" value="UniProtKB-KW"/>
</dbReference>
<evidence type="ECO:0000259" key="4">
    <source>
        <dbReference type="PROSITE" id="PS50043"/>
    </source>
</evidence>
<accession>A0A2A2T452</accession>
<dbReference type="CDD" id="cd00130">
    <property type="entry name" value="PAS"/>
    <property type="match status" value="1"/>
</dbReference>
<dbReference type="InterPro" id="IPR036388">
    <property type="entry name" value="WH-like_DNA-bd_sf"/>
</dbReference>
<evidence type="ECO:0000256" key="1">
    <source>
        <dbReference type="ARBA" id="ARBA00023015"/>
    </source>
</evidence>
<proteinExistence type="predicted"/>
<dbReference type="PRINTS" id="PR00038">
    <property type="entry name" value="HTHLUXR"/>
</dbReference>
<gene>
    <name evidence="6" type="ORF">CK620_10195</name>
    <name evidence="8" type="ORF">CK621_10215</name>
    <name evidence="7" type="ORF">CK623_02310</name>
    <name evidence="9" type="ORF">CLI92_10440</name>
</gene>
<evidence type="ECO:0000313" key="12">
    <source>
        <dbReference type="Proteomes" id="UP000218439"/>
    </source>
</evidence>
<dbReference type="EMBL" id="NSJF01000005">
    <property type="protein sequence ID" value="PAT34023.1"/>
    <property type="molecule type" value="Genomic_DNA"/>
</dbReference>
<organism evidence="8 12">
    <name type="scientific">Vandammella animalimorsus</name>
    <dbReference type="NCBI Taxonomy" id="2029117"/>
    <lineage>
        <taxon>Bacteria</taxon>
        <taxon>Pseudomonadati</taxon>
        <taxon>Pseudomonadota</taxon>
        <taxon>Betaproteobacteria</taxon>
        <taxon>Burkholderiales</taxon>
        <taxon>Comamonadaceae</taxon>
        <taxon>Vandammella</taxon>
    </lineage>
</organism>
<keyword evidence="3" id="KW-0804">Transcription</keyword>
<evidence type="ECO:0000256" key="2">
    <source>
        <dbReference type="ARBA" id="ARBA00023125"/>
    </source>
</evidence>
<feature type="domain" description="HTH luxR-type" evidence="4">
    <location>
        <begin position="118"/>
        <end position="183"/>
    </location>
</feature>
<feature type="domain" description="PAS" evidence="5">
    <location>
        <begin position="30"/>
        <end position="50"/>
    </location>
</feature>
<evidence type="ECO:0000313" key="10">
    <source>
        <dbReference type="Proteomes" id="UP000217780"/>
    </source>
</evidence>
<dbReference type="SMART" id="SM00421">
    <property type="entry name" value="HTH_LUXR"/>
    <property type="match status" value="1"/>
</dbReference>
<evidence type="ECO:0000256" key="3">
    <source>
        <dbReference type="ARBA" id="ARBA00023163"/>
    </source>
</evidence>
<dbReference type="SUPFAM" id="SSF46894">
    <property type="entry name" value="C-terminal effector domain of the bipartite response regulators"/>
    <property type="match status" value="1"/>
</dbReference>
<evidence type="ECO:0000313" key="8">
    <source>
        <dbReference type="EMBL" id="PAT42268.1"/>
    </source>
</evidence>